<dbReference type="InterPro" id="IPR037185">
    <property type="entry name" value="EmrE-like"/>
</dbReference>
<dbReference type="EMBL" id="JBHSAP010000007">
    <property type="protein sequence ID" value="MFC4076265.1"/>
    <property type="molecule type" value="Genomic_DNA"/>
</dbReference>
<feature type="transmembrane region" description="Helical" evidence="3">
    <location>
        <begin position="90"/>
        <end position="110"/>
    </location>
</feature>
<feature type="transmembrane region" description="Helical" evidence="3">
    <location>
        <begin position="247"/>
        <end position="267"/>
    </location>
</feature>
<evidence type="ECO:0000256" key="3">
    <source>
        <dbReference type="SAM" id="Phobius"/>
    </source>
</evidence>
<evidence type="ECO:0000259" key="4">
    <source>
        <dbReference type="Pfam" id="PF00892"/>
    </source>
</evidence>
<feature type="transmembrane region" description="Helical" evidence="3">
    <location>
        <begin position="218"/>
        <end position="241"/>
    </location>
</feature>
<reference evidence="6" key="1">
    <citation type="journal article" date="2019" name="Int. J. Syst. Evol. Microbiol.">
        <title>The Global Catalogue of Microorganisms (GCM) 10K type strain sequencing project: providing services to taxonomists for standard genome sequencing and annotation.</title>
        <authorList>
            <consortium name="The Broad Institute Genomics Platform"/>
            <consortium name="The Broad Institute Genome Sequencing Center for Infectious Disease"/>
            <person name="Wu L."/>
            <person name="Ma J."/>
        </authorList>
    </citation>
    <scope>NUCLEOTIDE SEQUENCE [LARGE SCALE GENOMIC DNA]</scope>
    <source>
        <strain evidence="6">IBRC-M 10813</strain>
    </source>
</reference>
<comment type="caution">
    <text evidence="5">The sequence shown here is derived from an EMBL/GenBank/DDBJ whole genome shotgun (WGS) entry which is preliminary data.</text>
</comment>
<dbReference type="SUPFAM" id="SSF103481">
    <property type="entry name" value="Multidrug resistance efflux transporter EmrE"/>
    <property type="match status" value="2"/>
</dbReference>
<dbReference type="PANTHER" id="PTHR22911:SF137">
    <property type="entry name" value="SOLUTE CARRIER FAMILY 35 MEMBER G2-RELATED"/>
    <property type="match status" value="1"/>
</dbReference>
<keyword evidence="3" id="KW-1133">Transmembrane helix</keyword>
<feature type="transmembrane region" description="Helical" evidence="3">
    <location>
        <begin position="177"/>
        <end position="197"/>
    </location>
</feature>
<dbReference type="Gene3D" id="1.10.3730.20">
    <property type="match status" value="2"/>
</dbReference>
<proteinExistence type="inferred from homology"/>
<gene>
    <name evidence="5" type="ORF">ACFOUO_05505</name>
</gene>
<keyword evidence="3" id="KW-0812">Transmembrane</keyword>
<comment type="subcellular location">
    <subcellularLocation>
        <location evidence="1">Endomembrane system</location>
        <topology evidence="1">Multi-pass membrane protein</topology>
    </subcellularLocation>
</comment>
<evidence type="ECO:0000256" key="1">
    <source>
        <dbReference type="ARBA" id="ARBA00004127"/>
    </source>
</evidence>
<dbReference type="PANTHER" id="PTHR22911">
    <property type="entry name" value="ACYL-MALONYL CONDENSING ENZYME-RELATED"/>
    <property type="match status" value="1"/>
</dbReference>
<feature type="domain" description="EamA" evidence="4">
    <location>
        <begin position="2"/>
        <end position="132"/>
    </location>
</feature>
<protein>
    <submittedName>
        <fullName evidence="5">EamA family transporter</fullName>
    </submittedName>
</protein>
<keyword evidence="6" id="KW-1185">Reference proteome</keyword>
<evidence type="ECO:0000313" key="5">
    <source>
        <dbReference type="EMBL" id="MFC4076265.1"/>
    </source>
</evidence>
<evidence type="ECO:0000256" key="2">
    <source>
        <dbReference type="ARBA" id="ARBA00007362"/>
    </source>
</evidence>
<dbReference type="Pfam" id="PF00892">
    <property type="entry name" value="EamA"/>
    <property type="match status" value="2"/>
</dbReference>
<name>A0ABV8JCQ1_9BACL</name>
<feature type="transmembrane region" description="Helical" evidence="3">
    <location>
        <begin position="147"/>
        <end position="165"/>
    </location>
</feature>
<dbReference type="InterPro" id="IPR000620">
    <property type="entry name" value="EamA_dom"/>
</dbReference>
<accession>A0ABV8JCQ1</accession>
<evidence type="ECO:0000313" key="6">
    <source>
        <dbReference type="Proteomes" id="UP001595843"/>
    </source>
</evidence>
<feature type="transmembrane region" description="Helical" evidence="3">
    <location>
        <begin position="116"/>
        <end position="135"/>
    </location>
</feature>
<dbReference type="RefSeq" id="WP_380702952.1">
    <property type="nucleotide sequence ID" value="NZ_JBHSAP010000007.1"/>
</dbReference>
<comment type="similarity">
    <text evidence="2">Belongs to the EamA transporter family.</text>
</comment>
<feature type="transmembrane region" description="Helical" evidence="3">
    <location>
        <begin position="6"/>
        <end position="23"/>
    </location>
</feature>
<sequence>MWFIWALLSSVTFGMSGFLMKASSVRKGSVIYTLWGLYLTGTLGFLIWTLKVGEWRWDGPVLLGGLVVGLGSAAGNWLFMLALEKGPASLTSPLVNTNILLIILFSVLVYGERLSVFEWAGVLLLILAVFLIPIDPDENLAVKNKKWVLLVIAATLFFTFRNGGLKVTDERGLAGEAVLFYGYLFSWIWMTVAAWRRRSRLTNPSGSSDCTPQGMRRGLFWGLAAGIFSFVGMQLYAVALIEGPASIVAPLFATNSLVVALLSILFFRERLSRVQKLSLLFLFLGLVLTRI</sequence>
<feature type="domain" description="EamA" evidence="4">
    <location>
        <begin position="146"/>
        <end position="289"/>
    </location>
</feature>
<dbReference type="Proteomes" id="UP001595843">
    <property type="component" value="Unassembled WGS sequence"/>
</dbReference>
<feature type="transmembrane region" description="Helical" evidence="3">
    <location>
        <begin position="30"/>
        <end position="50"/>
    </location>
</feature>
<feature type="transmembrane region" description="Helical" evidence="3">
    <location>
        <begin position="62"/>
        <end position="83"/>
    </location>
</feature>
<keyword evidence="3" id="KW-0472">Membrane</keyword>
<organism evidence="5 6">
    <name type="scientific">Salinithrix halophila</name>
    <dbReference type="NCBI Taxonomy" id="1485204"/>
    <lineage>
        <taxon>Bacteria</taxon>
        <taxon>Bacillati</taxon>
        <taxon>Bacillota</taxon>
        <taxon>Bacilli</taxon>
        <taxon>Bacillales</taxon>
        <taxon>Thermoactinomycetaceae</taxon>
        <taxon>Salinithrix</taxon>
    </lineage>
</organism>